<dbReference type="Gene3D" id="3.40.190.10">
    <property type="entry name" value="Periplasmic binding protein-like II"/>
    <property type="match status" value="1"/>
</dbReference>
<sequence length="316" mass="34142">MKKLIVMALAFSLVLGLGLIAHAEDYPSEPITYTIPFNPGGQSDLEARRQQPMLEDILGTSVIIQYKPGGGGSVGWAELTRSKPDGYTIAGINVPHIVLQPLARGNAGFETSQIKPIAFFQTTPIGLAVLKDSQFKTLDDLIQYAKANPGAVVTGGSGTWSGHHIANLQLQEKAGIETTYVPYKGAAPAVAAFLGGHVQALWGNSNDLYQHADKLRVLAFGTKEPFAPMPDVPTFESLGYNLYASIDRGAGAPPGTPDEKIKVLQDAFLKIANDPKVQEQMLRDGFVPMALDAQQAAEYIQQKVEDWKPVVEKFKK</sequence>
<gene>
    <name evidence="4" type="ORF">DQK91_02530</name>
    <name evidence="3" type="ORF">E8L03_07375</name>
</gene>
<feature type="signal peptide" evidence="2">
    <location>
        <begin position="1"/>
        <end position="23"/>
    </location>
</feature>
<dbReference type="Proteomes" id="UP000503251">
    <property type="component" value="Chromosome"/>
</dbReference>
<keyword evidence="2" id="KW-0732">Signal</keyword>
<dbReference type="OrthoDB" id="8677378at2"/>
<dbReference type="PANTHER" id="PTHR42928">
    <property type="entry name" value="TRICARBOXYLATE-BINDING PROTEIN"/>
    <property type="match status" value="1"/>
</dbReference>
<keyword evidence="6" id="KW-1185">Reference proteome</keyword>
<dbReference type="PANTHER" id="PTHR42928:SF5">
    <property type="entry name" value="BLR1237 PROTEIN"/>
    <property type="match status" value="1"/>
</dbReference>
<accession>A0A6P1ZLY3</accession>
<dbReference type="InterPro" id="IPR005064">
    <property type="entry name" value="BUG"/>
</dbReference>
<dbReference type="Proteomes" id="UP000434052">
    <property type="component" value="Unassembled WGS sequence"/>
</dbReference>
<evidence type="ECO:0000313" key="5">
    <source>
        <dbReference type="Proteomes" id="UP000434052"/>
    </source>
</evidence>
<evidence type="ECO:0000313" key="3">
    <source>
        <dbReference type="EMBL" id="QJT08756.1"/>
    </source>
</evidence>
<dbReference type="EMBL" id="QMIF01000001">
    <property type="protein sequence ID" value="TVM36816.1"/>
    <property type="molecule type" value="Genomic_DNA"/>
</dbReference>
<protein>
    <submittedName>
        <fullName evidence="4">Tripartite tricarboxylate transporter substrate binding protein</fullName>
    </submittedName>
</protein>
<dbReference type="AlphaFoldDB" id="A0A6P1ZLY3"/>
<evidence type="ECO:0000313" key="6">
    <source>
        <dbReference type="Proteomes" id="UP000503251"/>
    </source>
</evidence>
<dbReference type="CDD" id="cd07012">
    <property type="entry name" value="PBP2_Bug_TTT"/>
    <property type="match status" value="1"/>
</dbReference>
<dbReference type="PIRSF" id="PIRSF017082">
    <property type="entry name" value="YflP"/>
    <property type="match status" value="1"/>
</dbReference>
<reference evidence="3 6" key="2">
    <citation type="submission" date="2019-04" db="EMBL/GenBank/DDBJ databases">
        <title>Isolation and culture of sulfate reducing bacteria from the cold seep of the South China Sea.</title>
        <authorList>
            <person name="Sun C."/>
            <person name="Liu R."/>
        </authorList>
    </citation>
    <scope>NUCLEOTIDE SEQUENCE [LARGE SCALE GENOMIC DNA]</scope>
    <source>
        <strain evidence="3 6">CS1</strain>
    </source>
</reference>
<evidence type="ECO:0000256" key="1">
    <source>
        <dbReference type="ARBA" id="ARBA00006987"/>
    </source>
</evidence>
<dbReference type="Pfam" id="PF03401">
    <property type="entry name" value="TctC"/>
    <property type="match status" value="1"/>
</dbReference>
<organism evidence="4 5">
    <name type="scientific">Oceanidesulfovibrio marinus</name>
    <dbReference type="NCBI Taxonomy" id="370038"/>
    <lineage>
        <taxon>Bacteria</taxon>
        <taxon>Pseudomonadati</taxon>
        <taxon>Thermodesulfobacteriota</taxon>
        <taxon>Desulfovibrionia</taxon>
        <taxon>Desulfovibrionales</taxon>
        <taxon>Desulfovibrionaceae</taxon>
        <taxon>Oceanidesulfovibrio</taxon>
    </lineage>
</organism>
<dbReference type="EMBL" id="CP039543">
    <property type="protein sequence ID" value="QJT08756.1"/>
    <property type="molecule type" value="Genomic_DNA"/>
</dbReference>
<evidence type="ECO:0000256" key="2">
    <source>
        <dbReference type="SAM" id="SignalP"/>
    </source>
</evidence>
<name>A0A6P1ZLY3_9BACT</name>
<dbReference type="RefSeq" id="WP_144233866.1">
    <property type="nucleotide sequence ID" value="NZ_CP039543.1"/>
</dbReference>
<evidence type="ECO:0000313" key="4">
    <source>
        <dbReference type="EMBL" id="TVM36816.1"/>
    </source>
</evidence>
<dbReference type="Gene3D" id="3.40.190.150">
    <property type="entry name" value="Bordetella uptake gene, domain 1"/>
    <property type="match status" value="1"/>
</dbReference>
<proteinExistence type="inferred from homology"/>
<comment type="similarity">
    <text evidence="1">Belongs to the UPF0065 (bug) family.</text>
</comment>
<feature type="chain" id="PRO_5030159431" evidence="2">
    <location>
        <begin position="24"/>
        <end position="316"/>
    </location>
</feature>
<reference evidence="4 5" key="1">
    <citation type="submission" date="2018-06" db="EMBL/GenBank/DDBJ databases">
        <title>Complete genome of Desulfovibrio marinus P48SEP.</title>
        <authorList>
            <person name="Crispim J.S."/>
            <person name="Vidigal P.M.P."/>
            <person name="Silva L.C.F."/>
            <person name="Araujo L.C."/>
            <person name="Laguardia C.N."/>
            <person name="Dias R.S."/>
            <person name="Sousa M.P."/>
            <person name="Paula S.O."/>
            <person name="Silva C."/>
        </authorList>
    </citation>
    <scope>NUCLEOTIDE SEQUENCE [LARGE SCALE GENOMIC DNA]</scope>
    <source>
        <strain evidence="4 5">P48SEP</strain>
    </source>
</reference>
<dbReference type="InterPro" id="IPR042100">
    <property type="entry name" value="Bug_dom1"/>
</dbReference>
<dbReference type="SUPFAM" id="SSF53850">
    <property type="entry name" value="Periplasmic binding protein-like II"/>
    <property type="match status" value="1"/>
</dbReference>